<dbReference type="Proteomes" id="UP000464314">
    <property type="component" value="Chromosome"/>
</dbReference>
<feature type="domain" description="DUF4037" evidence="1">
    <location>
        <begin position="123"/>
        <end position="214"/>
    </location>
</feature>
<protein>
    <submittedName>
        <fullName evidence="2">DUF4037 domain-containing protein</fullName>
    </submittedName>
</protein>
<keyword evidence="3" id="KW-1185">Reference proteome</keyword>
<dbReference type="RefSeq" id="WP_161839775.1">
    <property type="nucleotide sequence ID" value="NZ_CP048000.1"/>
</dbReference>
<organism evidence="2 3">
    <name type="scientific">Anaerocolumna sedimenticola</name>
    <dbReference type="NCBI Taxonomy" id="2696063"/>
    <lineage>
        <taxon>Bacteria</taxon>
        <taxon>Bacillati</taxon>
        <taxon>Bacillota</taxon>
        <taxon>Clostridia</taxon>
        <taxon>Lachnospirales</taxon>
        <taxon>Lachnospiraceae</taxon>
        <taxon>Anaerocolumna</taxon>
    </lineage>
</organism>
<proteinExistence type="predicted"/>
<gene>
    <name evidence="2" type="ORF">Ana3638_21000</name>
</gene>
<sequence length="272" mass="31534">MNIIDTKNRLVSQLSQNDKIKGIGQTGDINAELIPGNSDIDIFVLCTTIPAEDERKSVYKKYSKEYSDCQMNVCNGGIWGYGDILIIDGIDVMFMYFTMEEMEKYLDETLQGKHLNKEGGFYPTGRLASVENINILYESDTAWTAMIEKVKKYPINLFDKLFEYHISNVLDEEDLGRVMLRKEIMFYHTVLENSLDHLLQALFAVNSTYFPSRKRSEQYINDFKYKPDDCFNRLLQIIKNSTSSDTIDKSVEELRNITSETMEIGNNKYKKM</sequence>
<reference evidence="2 3" key="1">
    <citation type="submission" date="2020-01" db="EMBL/GenBank/DDBJ databases">
        <title>Genome analysis of Anaerocolumna sp. CBA3638.</title>
        <authorList>
            <person name="Kim J."/>
            <person name="Roh S.W."/>
        </authorList>
    </citation>
    <scope>NUCLEOTIDE SEQUENCE [LARGE SCALE GENOMIC DNA]</scope>
    <source>
        <strain evidence="2 3">CBA3638</strain>
    </source>
</reference>
<evidence type="ECO:0000259" key="1">
    <source>
        <dbReference type="Pfam" id="PF13228"/>
    </source>
</evidence>
<accession>A0A6P1TR49</accession>
<dbReference type="Pfam" id="PF13228">
    <property type="entry name" value="DUF4037"/>
    <property type="match status" value="1"/>
</dbReference>
<dbReference type="InterPro" id="IPR025117">
    <property type="entry name" value="DUF4037"/>
</dbReference>
<dbReference type="KEGG" id="anr:Ana3638_21000"/>
<name>A0A6P1TR49_9FIRM</name>
<evidence type="ECO:0000313" key="3">
    <source>
        <dbReference type="Proteomes" id="UP000464314"/>
    </source>
</evidence>
<dbReference type="AlphaFoldDB" id="A0A6P1TR49"/>
<evidence type="ECO:0000313" key="2">
    <source>
        <dbReference type="EMBL" id="QHQ62953.1"/>
    </source>
</evidence>
<dbReference type="EMBL" id="CP048000">
    <property type="protein sequence ID" value="QHQ62953.1"/>
    <property type="molecule type" value="Genomic_DNA"/>
</dbReference>